<dbReference type="Gene3D" id="3.30.300.20">
    <property type="match status" value="1"/>
</dbReference>
<dbReference type="InterPro" id="IPR019953">
    <property type="entry name" value="OHR"/>
</dbReference>
<gene>
    <name evidence="3" type="ORF">ACFOOQ_19500</name>
</gene>
<dbReference type="PANTHER" id="PTHR33797:SF2">
    <property type="entry name" value="ORGANIC HYDROPEROXIDE RESISTANCE PROTEIN-LIKE"/>
    <property type="match status" value="1"/>
</dbReference>
<dbReference type="NCBIfam" id="TIGR03561">
    <property type="entry name" value="organ_hyd_perox"/>
    <property type="match status" value="1"/>
</dbReference>
<feature type="region of interest" description="Disordered" evidence="2">
    <location>
        <begin position="1"/>
        <end position="77"/>
    </location>
</feature>
<evidence type="ECO:0000256" key="2">
    <source>
        <dbReference type="SAM" id="MobiDB-lite"/>
    </source>
</evidence>
<comment type="similarity">
    <text evidence="1">Belongs to the OsmC/Ohr family.</text>
</comment>
<dbReference type="InterPro" id="IPR036102">
    <property type="entry name" value="OsmC/Ohrsf"/>
</dbReference>
<sequence length="174" mass="18432">MDEEFNAFAAYGGGAEASRQSSANQQSSLEEKPMNNMAPVGKVLYTGKTRTTGGRAGTARSSDDRLDIKLSPPGSVGAGTNPEQLFAAGWSACFEGAIANAARSMRVAIPKELAIDAEVDLVKTGDEYSLQARLNVDLPGMNRNIAQALLDRAHQTCPYSRATRGNIAVQITLI</sequence>
<accession>A0ABV7VL20</accession>
<keyword evidence="4" id="KW-1185">Reference proteome</keyword>
<dbReference type="SUPFAM" id="SSF82784">
    <property type="entry name" value="OsmC-like"/>
    <property type="match status" value="1"/>
</dbReference>
<dbReference type="Gene3D" id="2.20.25.10">
    <property type="match status" value="1"/>
</dbReference>
<reference evidence="4" key="1">
    <citation type="journal article" date="2019" name="Int. J. Syst. Evol. Microbiol.">
        <title>The Global Catalogue of Microorganisms (GCM) 10K type strain sequencing project: providing services to taxonomists for standard genome sequencing and annotation.</title>
        <authorList>
            <consortium name="The Broad Institute Genomics Platform"/>
            <consortium name="The Broad Institute Genome Sequencing Center for Infectious Disease"/>
            <person name="Wu L."/>
            <person name="Ma J."/>
        </authorList>
    </citation>
    <scope>NUCLEOTIDE SEQUENCE [LARGE SCALE GENOMIC DNA]</scope>
    <source>
        <strain evidence="4">KCTC 42182</strain>
    </source>
</reference>
<feature type="compositionally biased region" description="Low complexity" evidence="2">
    <location>
        <begin position="46"/>
        <end position="60"/>
    </location>
</feature>
<comment type="caution">
    <text evidence="3">The sequence shown here is derived from an EMBL/GenBank/DDBJ whole genome shotgun (WGS) entry which is preliminary data.</text>
</comment>
<evidence type="ECO:0000313" key="4">
    <source>
        <dbReference type="Proteomes" id="UP001595711"/>
    </source>
</evidence>
<name>A0ABV7VL20_9PROT</name>
<organism evidence="3 4">
    <name type="scientific">Ferrovibrio xuzhouensis</name>
    <dbReference type="NCBI Taxonomy" id="1576914"/>
    <lineage>
        <taxon>Bacteria</taxon>
        <taxon>Pseudomonadati</taxon>
        <taxon>Pseudomonadota</taxon>
        <taxon>Alphaproteobacteria</taxon>
        <taxon>Rhodospirillales</taxon>
        <taxon>Rhodospirillaceae</taxon>
        <taxon>Ferrovibrio</taxon>
    </lineage>
</organism>
<feature type="compositionally biased region" description="Low complexity" evidence="2">
    <location>
        <begin position="16"/>
        <end position="28"/>
    </location>
</feature>
<dbReference type="RefSeq" id="WP_379729338.1">
    <property type="nucleotide sequence ID" value="NZ_JBHRYJ010000005.1"/>
</dbReference>
<dbReference type="Proteomes" id="UP001595711">
    <property type="component" value="Unassembled WGS sequence"/>
</dbReference>
<dbReference type="InterPro" id="IPR003718">
    <property type="entry name" value="OsmC/Ohr_fam"/>
</dbReference>
<dbReference type="EMBL" id="JBHRYJ010000005">
    <property type="protein sequence ID" value="MFC3677747.1"/>
    <property type="molecule type" value="Genomic_DNA"/>
</dbReference>
<dbReference type="Pfam" id="PF02566">
    <property type="entry name" value="OsmC"/>
    <property type="match status" value="1"/>
</dbReference>
<evidence type="ECO:0000256" key="1">
    <source>
        <dbReference type="ARBA" id="ARBA00007378"/>
    </source>
</evidence>
<protein>
    <submittedName>
        <fullName evidence="3">Organic hydroperoxide resistance protein</fullName>
    </submittedName>
</protein>
<evidence type="ECO:0000313" key="3">
    <source>
        <dbReference type="EMBL" id="MFC3677747.1"/>
    </source>
</evidence>
<dbReference type="InterPro" id="IPR015946">
    <property type="entry name" value="KH_dom-like_a/b"/>
</dbReference>
<proteinExistence type="inferred from homology"/>
<dbReference type="PANTHER" id="PTHR33797">
    <property type="entry name" value="ORGANIC HYDROPEROXIDE RESISTANCE PROTEIN-LIKE"/>
    <property type="match status" value="1"/>
</dbReference>